<name>A0ABW1TZ24_9BURK</name>
<keyword evidence="2" id="KW-1185">Reference proteome</keyword>
<comment type="caution">
    <text evidence="1">The sequence shown here is derived from an EMBL/GenBank/DDBJ whole genome shotgun (WGS) entry which is preliminary data.</text>
</comment>
<dbReference type="RefSeq" id="WP_371438948.1">
    <property type="nucleotide sequence ID" value="NZ_JBHSRS010000072.1"/>
</dbReference>
<evidence type="ECO:0000313" key="2">
    <source>
        <dbReference type="Proteomes" id="UP001596270"/>
    </source>
</evidence>
<evidence type="ECO:0000313" key="1">
    <source>
        <dbReference type="EMBL" id="MFC6282209.1"/>
    </source>
</evidence>
<accession>A0ABW1TZ24</accession>
<proteinExistence type="predicted"/>
<gene>
    <name evidence="1" type="ORF">ACFQND_13330</name>
</gene>
<sequence>MPTTSTTASNSPLLTPEAQAAALWIFIEAKTPRFSFEDALGIIQQLQPRSDEDPKSLAKRLRKALQARRITLKHTHALHAASQVQGHSSWHTNEEADVARLQFTSMETIDTGFPLRVVEFRSWNELTDELRAWVDRLQERGELPLGVMAISVNEHTLNFSAPQPTDPGNNRQPQSWLLGAVTPLLDKDGWLLDAPPALEKLRRHLEETGKTVLDGYAAFHLCATSSDRVGEPMSVTVADAPNSELVLHREDDEDNPRSGYEIARGDEVTCWHQLELSMRNDTTDEMPELHISVPDEGTGCWMVNGRRYVWVLETLKPKEYVPGRVSRYIGPRDCERLFRRYQLAKRIHGKSFKFHEQTKRLEYLGSLPEDYRVNLHFILHSLNAAGLEWEGYCNKFGVEPLPPQDRLSVGFVFQFLQNLKIEDPNKVFATPNLSEMARIDDDSLLRALMPRVESVRYGKPRDLEKELEEKLREAVENFAAALRMQKFMGGGGLQIEKELPYLLYATDAAELCASVDELGLLMYAAVMPHLLPTKGLVPDVPGIDAWPWALGHAIFLRFERRGDQQ</sequence>
<reference evidence="2" key="1">
    <citation type="journal article" date="2019" name="Int. J. Syst. Evol. Microbiol.">
        <title>The Global Catalogue of Microorganisms (GCM) 10K type strain sequencing project: providing services to taxonomists for standard genome sequencing and annotation.</title>
        <authorList>
            <consortium name="The Broad Institute Genomics Platform"/>
            <consortium name="The Broad Institute Genome Sequencing Center for Infectious Disease"/>
            <person name="Wu L."/>
            <person name="Ma J."/>
        </authorList>
    </citation>
    <scope>NUCLEOTIDE SEQUENCE [LARGE SCALE GENOMIC DNA]</scope>
    <source>
        <strain evidence="2">CCUG 39402</strain>
    </source>
</reference>
<dbReference type="Proteomes" id="UP001596270">
    <property type="component" value="Unassembled WGS sequence"/>
</dbReference>
<dbReference type="EMBL" id="JBHSRS010000072">
    <property type="protein sequence ID" value="MFC6282209.1"/>
    <property type="molecule type" value="Genomic_DNA"/>
</dbReference>
<organism evidence="1 2">
    <name type="scientific">Polaromonas aquatica</name>
    <dbReference type="NCBI Taxonomy" id="332657"/>
    <lineage>
        <taxon>Bacteria</taxon>
        <taxon>Pseudomonadati</taxon>
        <taxon>Pseudomonadota</taxon>
        <taxon>Betaproteobacteria</taxon>
        <taxon>Burkholderiales</taxon>
        <taxon>Comamonadaceae</taxon>
        <taxon>Polaromonas</taxon>
    </lineage>
</organism>
<protein>
    <submittedName>
        <fullName evidence="1">Uncharacterized protein</fullName>
    </submittedName>
</protein>